<accession>U6LAL9</accession>
<keyword evidence="4" id="KW-1185">Reference proteome</keyword>
<dbReference type="EMBL" id="HG710173">
    <property type="protein sequence ID" value="CDJ45599.1"/>
    <property type="molecule type" value="Genomic_DNA"/>
</dbReference>
<sequence>MTSFYKTITAVCLVASSGLQSVAGSDPTYRWAAEDVTADVCMSVNLARNGKLPVHINEVAKDDDLVTSLKNTIENKGSDATSCAKFMEGKETLKDVFHSALSSPDERNYPQLLQTSLDEGLKVFKTKAYPQSDSEWQKTWEDAEFANLAYLLSSNSTKVGCVIGKCIKETVGPTRNGEGQAAPEIEMTVLFCDLDPAATKNKAPFDEDYFTGLIARTAKLASMTEDDLKTPSNDAAGTVAVSSIVFAGLVTMLTAVAA</sequence>
<evidence type="ECO:0000256" key="2">
    <source>
        <dbReference type="SAM" id="SignalP"/>
    </source>
</evidence>
<proteinExistence type="predicted"/>
<keyword evidence="2" id="KW-0732">Signal</keyword>
<keyword evidence="1" id="KW-1133">Transmembrane helix</keyword>
<organism evidence="3 4">
    <name type="scientific">Eimeria brunetti</name>
    <dbReference type="NCBI Taxonomy" id="51314"/>
    <lineage>
        <taxon>Eukaryota</taxon>
        <taxon>Sar</taxon>
        <taxon>Alveolata</taxon>
        <taxon>Apicomplexa</taxon>
        <taxon>Conoidasida</taxon>
        <taxon>Coccidia</taxon>
        <taxon>Eucoccidiorida</taxon>
        <taxon>Eimeriorina</taxon>
        <taxon>Eimeriidae</taxon>
        <taxon>Eimeria</taxon>
    </lineage>
</organism>
<protein>
    <submittedName>
        <fullName evidence="3">SAG family member</fullName>
    </submittedName>
</protein>
<reference evidence="3" key="2">
    <citation type="submission" date="2013-10" db="EMBL/GenBank/DDBJ databases">
        <authorList>
            <person name="Aslett M."/>
        </authorList>
    </citation>
    <scope>NUCLEOTIDE SEQUENCE [LARGE SCALE GENOMIC DNA]</scope>
    <source>
        <strain evidence="3">Houghton</strain>
    </source>
</reference>
<dbReference type="Proteomes" id="UP000030750">
    <property type="component" value="Unassembled WGS sequence"/>
</dbReference>
<evidence type="ECO:0000313" key="3">
    <source>
        <dbReference type="EMBL" id="CDJ45599.1"/>
    </source>
</evidence>
<keyword evidence="1" id="KW-0472">Membrane</keyword>
<dbReference type="VEuPathDB" id="ToxoDB:EBH_0011120"/>
<feature type="signal peptide" evidence="2">
    <location>
        <begin position="1"/>
        <end position="24"/>
    </location>
</feature>
<feature type="transmembrane region" description="Helical" evidence="1">
    <location>
        <begin position="235"/>
        <end position="257"/>
    </location>
</feature>
<evidence type="ECO:0000313" key="4">
    <source>
        <dbReference type="Proteomes" id="UP000030750"/>
    </source>
</evidence>
<dbReference type="AlphaFoldDB" id="U6LAL9"/>
<keyword evidence="1" id="KW-0812">Transmembrane</keyword>
<reference evidence="3" key="1">
    <citation type="submission" date="2013-10" db="EMBL/GenBank/DDBJ databases">
        <title>Genomic analysis of the causative agents of coccidiosis in chickens.</title>
        <authorList>
            <person name="Reid A.J."/>
            <person name="Blake D."/>
            <person name="Billington K."/>
            <person name="Browne H."/>
            <person name="Dunn M."/>
            <person name="Hung S."/>
            <person name="Kawahara F."/>
            <person name="Miranda-Saavedra D."/>
            <person name="Mourier T."/>
            <person name="Nagra H."/>
            <person name="Otto T.D."/>
            <person name="Rawlings N."/>
            <person name="Sanchez A."/>
            <person name="Sanders M."/>
            <person name="Subramaniam C."/>
            <person name="Tay Y."/>
            <person name="Dear P."/>
            <person name="Doerig C."/>
            <person name="Gruber A."/>
            <person name="Parkinson J."/>
            <person name="Shirley M."/>
            <person name="Wan K.L."/>
            <person name="Berriman M."/>
            <person name="Tomley F."/>
            <person name="Pain A."/>
        </authorList>
    </citation>
    <scope>NUCLEOTIDE SEQUENCE [LARGE SCALE GENOMIC DNA]</scope>
    <source>
        <strain evidence="3">Houghton</strain>
    </source>
</reference>
<name>U6LAL9_9EIME</name>
<gene>
    <name evidence="3" type="ORF">EBH_0011120</name>
</gene>
<evidence type="ECO:0000256" key="1">
    <source>
        <dbReference type="SAM" id="Phobius"/>
    </source>
</evidence>
<feature type="chain" id="PRO_5004674244" evidence="2">
    <location>
        <begin position="25"/>
        <end position="258"/>
    </location>
</feature>